<keyword evidence="5 7" id="KW-1133">Transmembrane helix</keyword>
<dbReference type="EMBL" id="JBHLVF010000006">
    <property type="protein sequence ID" value="MFC0390271.1"/>
    <property type="molecule type" value="Genomic_DNA"/>
</dbReference>
<organism evidence="9 10">
    <name type="scientific">Paenibacillus mendelii</name>
    <dbReference type="NCBI Taxonomy" id="206163"/>
    <lineage>
        <taxon>Bacteria</taxon>
        <taxon>Bacillati</taxon>
        <taxon>Bacillota</taxon>
        <taxon>Bacilli</taxon>
        <taxon>Bacillales</taxon>
        <taxon>Paenibacillaceae</taxon>
        <taxon>Paenibacillus</taxon>
    </lineage>
</organism>
<keyword evidence="2 7" id="KW-0813">Transport</keyword>
<feature type="domain" description="ABC transmembrane type-1" evidence="8">
    <location>
        <begin position="70"/>
        <end position="259"/>
    </location>
</feature>
<dbReference type="Proteomes" id="UP001589818">
    <property type="component" value="Unassembled WGS sequence"/>
</dbReference>
<feature type="transmembrane region" description="Helical" evidence="7">
    <location>
        <begin position="105"/>
        <end position="129"/>
    </location>
</feature>
<dbReference type="Gene3D" id="1.10.3720.10">
    <property type="entry name" value="MetI-like"/>
    <property type="match status" value="1"/>
</dbReference>
<keyword evidence="3" id="KW-1003">Cell membrane</keyword>
<feature type="transmembrane region" description="Helical" evidence="7">
    <location>
        <begin position="180"/>
        <end position="205"/>
    </location>
</feature>
<accession>A0ABV6J324</accession>
<evidence type="ECO:0000256" key="5">
    <source>
        <dbReference type="ARBA" id="ARBA00022989"/>
    </source>
</evidence>
<evidence type="ECO:0000256" key="2">
    <source>
        <dbReference type="ARBA" id="ARBA00022448"/>
    </source>
</evidence>
<keyword evidence="4 7" id="KW-0812">Transmembrane</keyword>
<gene>
    <name evidence="9" type="ORF">ACFFJ8_02660</name>
</gene>
<evidence type="ECO:0000259" key="8">
    <source>
        <dbReference type="PROSITE" id="PS50928"/>
    </source>
</evidence>
<dbReference type="Pfam" id="PF00528">
    <property type="entry name" value="BPD_transp_1"/>
    <property type="match status" value="1"/>
</dbReference>
<name>A0ABV6J324_9BACL</name>
<keyword evidence="10" id="KW-1185">Reference proteome</keyword>
<keyword evidence="6 7" id="KW-0472">Membrane</keyword>
<evidence type="ECO:0000313" key="10">
    <source>
        <dbReference type="Proteomes" id="UP001589818"/>
    </source>
</evidence>
<comment type="caution">
    <text evidence="9">The sequence shown here is derived from an EMBL/GenBank/DDBJ whole genome shotgun (WGS) entry which is preliminary data.</text>
</comment>
<dbReference type="RefSeq" id="WP_204819167.1">
    <property type="nucleotide sequence ID" value="NZ_JANHOF010000003.1"/>
</dbReference>
<proteinExistence type="inferred from homology"/>
<protein>
    <submittedName>
        <fullName evidence="9">Carbohydrate ABC transporter permease</fullName>
    </submittedName>
</protein>
<dbReference type="CDD" id="cd06261">
    <property type="entry name" value="TM_PBP2"/>
    <property type="match status" value="1"/>
</dbReference>
<dbReference type="SUPFAM" id="SSF161098">
    <property type="entry name" value="MetI-like"/>
    <property type="match status" value="1"/>
</dbReference>
<comment type="similarity">
    <text evidence="7">Belongs to the binding-protein-dependent transport system permease family.</text>
</comment>
<feature type="transmembrane region" description="Helical" evidence="7">
    <location>
        <begin position="238"/>
        <end position="259"/>
    </location>
</feature>
<dbReference type="InterPro" id="IPR035906">
    <property type="entry name" value="MetI-like_sf"/>
</dbReference>
<dbReference type="PANTHER" id="PTHR43744:SF12">
    <property type="entry name" value="ABC TRANSPORTER PERMEASE PROTEIN MG189-RELATED"/>
    <property type="match status" value="1"/>
</dbReference>
<feature type="transmembrane region" description="Helical" evidence="7">
    <location>
        <begin position="141"/>
        <end position="159"/>
    </location>
</feature>
<evidence type="ECO:0000256" key="3">
    <source>
        <dbReference type="ARBA" id="ARBA00022475"/>
    </source>
</evidence>
<evidence type="ECO:0000256" key="6">
    <source>
        <dbReference type="ARBA" id="ARBA00023136"/>
    </source>
</evidence>
<evidence type="ECO:0000256" key="1">
    <source>
        <dbReference type="ARBA" id="ARBA00004651"/>
    </source>
</evidence>
<evidence type="ECO:0000256" key="7">
    <source>
        <dbReference type="RuleBase" id="RU363032"/>
    </source>
</evidence>
<comment type="subcellular location">
    <subcellularLocation>
        <location evidence="1 7">Cell membrane</location>
        <topology evidence="1 7">Multi-pass membrane protein</topology>
    </subcellularLocation>
</comment>
<feature type="transmembrane region" description="Helical" evidence="7">
    <location>
        <begin position="9"/>
        <end position="28"/>
    </location>
</feature>
<evidence type="ECO:0000313" key="9">
    <source>
        <dbReference type="EMBL" id="MFC0390271.1"/>
    </source>
</evidence>
<dbReference type="PROSITE" id="PS50928">
    <property type="entry name" value="ABC_TM1"/>
    <property type="match status" value="1"/>
</dbReference>
<feature type="transmembrane region" description="Helical" evidence="7">
    <location>
        <begin position="70"/>
        <end position="93"/>
    </location>
</feature>
<evidence type="ECO:0000256" key="4">
    <source>
        <dbReference type="ARBA" id="ARBA00022692"/>
    </source>
</evidence>
<sequence length="275" mass="30456">MTGRMFHRFFIYASLAILSFLFCVPFLFMVGTSFKKYDDIVRAPLNPLPLAPTLDNFILLFQKLPFWTQFFNGMFIAVSVAVLAMVLNALVAFGFSRYDFKFKNVLFTIVIATILIPAQMTLVPAFVMFRNWGWLDTFYPVILPGAVSAINIFLIRQVMGSVPRELYESARVDGSSELGTFLRIAVPLSMSGIGIVGLLSFMASWNDYLGPLIFLTSEHKMTLAVGITTMNNPYKEDYASPITGACLMAIPVLILLSVVGQKYFVSGLSAGAVKG</sequence>
<dbReference type="PANTHER" id="PTHR43744">
    <property type="entry name" value="ABC TRANSPORTER PERMEASE PROTEIN MG189-RELATED-RELATED"/>
    <property type="match status" value="1"/>
</dbReference>
<reference evidence="9 10" key="1">
    <citation type="submission" date="2024-09" db="EMBL/GenBank/DDBJ databases">
        <authorList>
            <person name="Sun Q."/>
            <person name="Mori K."/>
        </authorList>
    </citation>
    <scope>NUCLEOTIDE SEQUENCE [LARGE SCALE GENOMIC DNA]</scope>
    <source>
        <strain evidence="9 10">CCM 4839</strain>
    </source>
</reference>
<dbReference type="InterPro" id="IPR000515">
    <property type="entry name" value="MetI-like"/>
</dbReference>